<dbReference type="EMBL" id="JXRQ01000015">
    <property type="protein sequence ID" value="KIL51568.1"/>
    <property type="molecule type" value="Genomic_DNA"/>
</dbReference>
<comment type="caution">
    <text evidence="2">The sequence shown here is derived from an EMBL/GenBank/DDBJ whole genome shotgun (WGS) entry which is preliminary data.</text>
</comment>
<reference evidence="2 3" key="1">
    <citation type="submission" date="2015-01" db="EMBL/GenBank/DDBJ databases">
        <title>Genome sequence of Jeotgalibacillus alimentarius.</title>
        <authorList>
            <person name="Goh K.M."/>
            <person name="Chan K.-G."/>
            <person name="Yaakop A.S."/>
            <person name="Ee R."/>
            <person name="Gan H.M."/>
            <person name="Chan C.S."/>
        </authorList>
    </citation>
    <scope>NUCLEOTIDE SEQUENCE [LARGE SCALE GENOMIC DNA]</scope>
    <source>
        <strain evidence="2 3">YKJ-13</strain>
    </source>
</reference>
<dbReference type="AlphaFoldDB" id="A0A0C2W6C3"/>
<dbReference type="SMART" id="SM00850">
    <property type="entry name" value="LytTR"/>
    <property type="match status" value="1"/>
</dbReference>
<accession>A0A0C2W6C3</accession>
<dbReference type="Gene3D" id="2.40.50.1020">
    <property type="entry name" value="LytTr DNA-binding domain"/>
    <property type="match status" value="1"/>
</dbReference>
<organism evidence="2 3">
    <name type="scientific">Jeotgalibacillus alimentarius</name>
    <dbReference type="NCBI Taxonomy" id="135826"/>
    <lineage>
        <taxon>Bacteria</taxon>
        <taxon>Bacillati</taxon>
        <taxon>Bacillota</taxon>
        <taxon>Bacilli</taxon>
        <taxon>Bacillales</taxon>
        <taxon>Caryophanaceae</taxon>
        <taxon>Jeotgalibacillus</taxon>
    </lineage>
</organism>
<evidence type="ECO:0000313" key="3">
    <source>
        <dbReference type="Proteomes" id="UP000031950"/>
    </source>
</evidence>
<keyword evidence="3" id="KW-1185">Reference proteome</keyword>
<evidence type="ECO:0000313" key="2">
    <source>
        <dbReference type="EMBL" id="KIL51568.1"/>
    </source>
</evidence>
<sequence>MNIQINEVKEGSHTVVPSFSFEAGLTGVYADIKRTQVIMHQMKHKSYLHCTNEGLAPRLTVEETFRYHRDLSGYQVPLQEMIASFGLQHVQKTKVKDLSESHRNCLSFLPTFLYSGDMLLIEEPFDRLDEEGRQVMIQLIRKLADKQKTILLLGYNLEELLFVTEDIYRIDQSGFHKMDFNSEPAAAAEQEQPVIKIEKIQTKHEGKTILFNPPEIDYVESVDGTAQVNVAGKGYNCTLTLQELEKQLRPYGFYRCHRSYIVNLQKVREIITWTKNSYSLKLNDRESSVIPLSRAKLAELKELLGVS</sequence>
<dbReference type="OrthoDB" id="9809318at2"/>
<dbReference type="Proteomes" id="UP000031950">
    <property type="component" value="Unassembled WGS sequence"/>
</dbReference>
<dbReference type="STRING" id="135826.KP77_10800"/>
<dbReference type="PIRSF" id="PIRSF036612">
    <property type="entry name" value="ABC_ATP_LytTR"/>
    <property type="match status" value="1"/>
</dbReference>
<feature type="domain" description="HTH LytTR-type" evidence="1">
    <location>
        <begin position="200"/>
        <end position="306"/>
    </location>
</feature>
<dbReference type="InterPro" id="IPR007492">
    <property type="entry name" value="LytTR_DNA-bd_dom"/>
</dbReference>
<dbReference type="InterPro" id="IPR027417">
    <property type="entry name" value="P-loop_NTPase"/>
</dbReference>
<dbReference type="SUPFAM" id="SSF52540">
    <property type="entry name" value="P-loop containing nucleoside triphosphate hydrolases"/>
    <property type="match status" value="1"/>
</dbReference>
<proteinExistence type="predicted"/>
<dbReference type="PANTHER" id="PTHR37299:SF1">
    <property type="entry name" value="STAGE 0 SPORULATION PROTEIN A HOMOLOG"/>
    <property type="match status" value="1"/>
</dbReference>
<name>A0A0C2W6C3_9BACL</name>
<dbReference type="PROSITE" id="PS50930">
    <property type="entry name" value="HTH_LYTTR"/>
    <property type="match status" value="1"/>
</dbReference>
<dbReference type="PATRIC" id="fig|135826.4.peg.1075"/>
<dbReference type="InterPro" id="IPR046947">
    <property type="entry name" value="LytR-like"/>
</dbReference>
<dbReference type="PANTHER" id="PTHR37299">
    <property type="entry name" value="TRANSCRIPTIONAL REGULATOR-RELATED"/>
    <property type="match status" value="1"/>
</dbReference>
<dbReference type="GO" id="GO:0003677">
    <property type="term" value="F:DNA binding"/>
    <property type="evidence" value="ECO:0007669"/>
    <property type="project" value="InterPro"/>
</dbReference>
<dbReference type="GO" id="GO:0000156">
    <property type="term" value="F:phosphorelay response regulator activity"/>
    <property type="evidence" value="ECO:0007669"/>
    <property type="project" value="InterPro"/>
</dbReference>
<gene>
    <name evidence="2" type="ORF">KP77_10800</name>
</gene>
<protein>
    <recommendedName>
        <fullName evidence="1">HTH LytTR-type domain-containing protein</fullName>
    </recommendedName>
</protein>
<dbReference type="InterPro" id="IPR012046">
    <property type="entry name" value="LytTR_ABC"/>
</dbReference>
<dbReference type="Gene3D" id="3.40.50.300">
    <property type="entry name" value="P-loop containing nucleotide triphosphate hydrolases"/>
    <property type="match status" value="1"/>
</dbReference>
<dbReference type="Pfam" id="PF04397">
    <property type="entry name" value="LytTR"/>
    <property type="match status" value="1"/>
</dbReference>
<evidence type="ECO:0000259" key="1">
    <source>
        <dbReference type="PROSITE" id="PS50930"/>
    </source>
</evidence>
<dbReference type="RefSeq" id="WP_041121674.1">
    <property type="nucleotide sequence ID" value="NZ_JXRQ01000015.1"/>
</dbReference>